<dbReference type="Proteomes" id="UP000762676">
    <property type="component" value="Unassembled WGS sequence"/>
</dbReference>
<comment type="caution">
    <text evidence="2">The sequence shown here is derived from an EMBL/GenBank/DDBJ whole genome shotgun (WGS) entry which is preliminary data.</text>
</comment>
<dbReference type="AlphaFoldDB" id="A0AAV4I0Q0"/>
<evidence type="ECO:0000313" key="3">
    <source>
        <dbReference type="Proteomes" id="UP000762676"/>
    </source>
</evidence>
<keyword evidence="3" id="KW-1185">Reference proteome</keyword>
<accession>A0AAV4I0Q0</accession>
<gene>
    <name evidence="2" type="ORF">ElyMa_004645700</name>
</gene>
<dbReference type="EMBL" id="BMAT01009322">
    <property type="protein sequence ID" value="GFS04008.1"/>
    <property type="molecule type" value="Genomic_DNA"/>
</dbReference>
<feature type="compositionally biased region" description="Low complexity" evidence="1">
    <location>
        <begin position="57"/>
        <end position="71"/>
    </location>
</feature>
<feature type="region of interest" description="Disordered" evidence="1">
    <location>
        <begin position="41"/>
        <end position="81"/>
    </location>
</feature>
<feature type="compositionally biased region" description="Polar residues" evidence="1">
    <location>
        <begin position="72"/>
        <end position="81"/>
    </location>
</feature>
<proteinExistence type="predicted"/>
<evidence type="ECO:0000256" key="1">
    <source>
        <dbReference type="SAM" id="MobiDB-lite"/>
    </source>
</evidence>
<protein>
    <submittedName>
        <fullName evidence="2">Uncharacterized protein</fullName>
    </submittedName>
</protein>
<name>A0AAV4I0Q0_9GAST</name>
<organism evidence="2 3">
    <name type="scientific">Elysia marginata</name>
    <dbReference type="NCBI Taxonomy" id="1093978"/>
    <lineage>
        <taxon>Eukaryota</taxon>
        <taxon>Metazoa</taxon>
        <taxon>Spiralia</taxon>
        <taxon>Lophotrochozoa</taxon>
        <taxon>Mollusca</taxon>
        <taxon>Gastropoda</taxon>
        <taxon>Heterobranchia</taxon>
        <taxon>Euthyneura</taxon>
        <taxon>Panpulmonata</taxon>
        <taxon>Sacoglossa</taxon>
        <taxon>Placobranchoidea</taxon>
        <taxon>Plakobranchidae</taxon>
        <taxon>Elysia</taxon>
    </lineage>
</organism>
<sequence>MSSDTCPRVGGNYPPFVLLPRFGSEPEMRFQVVSTLREGRQQDYARLGETGRDFTRSGRGSSRPRRAGGSSCELTQTRTHS</sequence>
<evidence type="ECO:0000313" key="2">
    <source>
        <dbReference type="EMBL" id="GFS04008.1"/>
    </source>
</evidence>
<reference evidence="2 3" key="1">
    <citation type="journal article" date="2021" name="Elife">
        <title>Chloroplast acquisition without the gene transfer in kleptoplastic sea slugs, Plakobranchus ocellatus.</title>
        <authorList>
            <person name="Maeda T."/>
            <person name="Takahashi S."/>
            <person name="Yoshida T."/>
            <person name="Shimamura S."/>
            <person name="Takaki Y."/>
            <person name="Nagai Y."/>
            <person name="Toyoda A."/>
            <person name="Suzuki Y."/>
            <person name="Arimoto A."/>
            <person name="Ishii H."/>
            <person name="Satoh N."/>
            <person name="Nishiyama T."/>
            <person name="Hasebe M."/>
            <person name="Maruyama T."/>
            <person name="Minagawa J."/>
            <person name="Obokata J."/>
            <person name="Shigenobu S."/>
        </authorList>
    </citation>
    <scope>NUCLEOTIDE SEQUENCE [LARGE SCALE GENOMIC DNA]</scope>
</reference>